<evidence type="ECO:0000313" key="3">
    <source>
        <dbReference type="Proteomes" id="UP000177235"/>
    </source>
</evidence>
<feature type="compositionally biased region" description="Pro residues" evidence="1">
    <location>
        <begin position="435"/>
        <end position="448"/>
    </location>
</feature>
<evidence type="ECO:0000313" key="2">
    <source>
        <dbReference type="EMBL" id="OGE99882.1"/>
    </source>
</evidence>
<evidence type="ECO:0000256" key="1">
    <source>
        <dbReference type="SAM" id="MobiDB-lite"/>
    </source>
</evidence>
<organism evidence="2 3">
    <name type="scientific">Candidatus Doudnabacteria bacterium RIFCSPLOWO2_02_FULL_48_13</name>
    <dbReference type="NCBI Taxonomy" id="1817845"/>
    <lineage>
        <taxon>Bacteria</taxon>
        <taxon>Candidatus Doudnaibacteriota</taxon>
    </lineage>
</organism>
<dbReference type="InterPro" id="IPR007391">
    <property type="entry name" value="Vancomycin_resist_VanW"/>
</dbReference>
<gene>
    <name evidence="2" type="ORF">A3J05_03690</name>
</gene>
<feature type="region of interest" description="Disordered" evidence="1">
    <location>
        <begin position="380"/>
        <end position="400"/>
    </location>
</feature>
<feature type="region of interest" description="Disordered" evidence="1">
    <location>
        <begin position="427"/>
        <end position="448"/>
    </location>
</feature>
<dbReference type="Pfam" id="PF04294">
    <property type="entry name" value="VanW"/>
    <property type="match status" value="1"/>
</dbReference>
<dbReference type="PANTHER" id="PTHR35788:SF1">
    <property type="entry name" value="EXPORTED PROTEIN"/>
    <property type="match status" value="1"/>
</dbReference>
<proteinExistence type="predicted"/>
<dbReference type="InterPro" id="IPR052913">
    <property type="entry name" value="Glycopeptide_resist_protein"/>
</dbReference>
<dbReference type="PANTHER" id="PTHR35788">
    <property type="entry name" value="EXPORTED PROTEIN-RELATED"/>
    <property type="match status" value="1"/>
</dbReference>
<protein>
    <recommendedName>
        <fullName evidence="4">Peptidoglycan binding domain-containing protein</fullName>
    </recommendedName>
</protein>
<accession>A0A1F5QDC7</accession>
<dbReference type="EMBL" id="MFFF01000011">
    <property type="protein sequence ID" value="OGE99882.1"/>
    <property type="molecule type" value="Genomic_DNA"/>
</dbReference>
<sequence>MKVSTPASESSAAPKSLALLATFGIALSAIALVLAISTKPLALPKKAAADYDNAPARKMLQNEIEMLVISQAEKSTTIKGSQLLSWQNGQVSSAMPKTDTSLIHYVYAQTNSSHPWSAYDSSAVVKGLDWEDGAIGEWLLQQRGSLNLEAQNAELVIEDNKAVSFQPHQNGYTLELGDGARTIKEALIAGREALSLPLLSRQPAVKLADLNHFGIKELLAVGKSDFSGSSSARINNIRVGASKYNGVILMPGEEFSFNKYLGPVDAENGFKPELVIKPEGATPEFGGGLCQVSTTAFRAAFFGGLPITQRRNHSYAVKYYEWIDDDAPKAVGLDATIYAPYQDMKFVNDTAGALLIWTRIEGHRLYFDFYGTKDQRQVAVDGPHPYDRKPSGAIKSTVSRKVTKDGKTEEVTFRSVYIPPKVAEQSFQLPASPATSPPPATPPLPVTN</sequence>
<name>A0A1F5QDC7_9BACT</name>
<evidence type="ECO:0008006" key="4">
    <source>
        <dbReference type="Google" id="ProtNLM"/>
    </source>
</evidence>
<dbReference type="AlphaFoldDB" id="A0A1F5QDC7"/>
<dbReference type="Proteomes" id="UP000177235">
    <property type="component" value="Unassembled WGS sequence"/>
</dbReference>
<reference evidence="2 3" key="1">
    <citation type="journal article" date="2016" name="Nat. Commun.">
        <title>Thousands of microbial genomes shed light on interconnected biogeochemical processes in an aquifer system.</title>
        <authorList>
            <person name="Anantharaman K."/>
            <person name="Brown C.T."/>
            <person name="Hug L.A."/>
            <person name="Sharon I."/>
            <person name="Castelle C.J."/>
            <person name="Probst A.J."/>
            <person name="Thomas B.C."/>
            <person name="Singh A."/>
            <person name="Wilkins M.J."/>
            <person name="Karaoz U."/>
            <person name="Brodie E.L."/>
            <person name="Williams K.H."/>
            <person name="Hubbard S.S."/>
            <person name="Banfield J.F."/>
        </authorList>
    </citation>
    <scope>NUCLEOTIDE SEQUENCE [LARGE SCALE GENOMIC DNA]</scope>
</reference>
<comment type="caution">
    <text evidence="2">The sequence shown here is derived from an EMBL/GenBank/DDBJ whole genome shotgun (WGS) entry which is preliminary data.</text>
</comment>